<dbReference type="InterPro" id="IPR017856">
    <property type="entry name" value="Integrase-like_N"/>
</dbReference>
<dbReference type="InterPro" id="IPR036397">
    <property type="entry name" value="RNaseH_sf"/>
</dbReference>
<dbReference type="InterPro" id="IPR003308">
    <property type="entry name" value="Integrase_Zn-bd_dom_N"/>
</dbReference>
<dbReference type="SUPFAM" id="SSF53098">
    <property type="entry name" value="Ribonuclease H-like"/>
    <property type="match status" value="1"/>
</dbReference>
<keyword evidence="5" id="KW-0479">Metal-binding</keyword>
<evidence type="ECO:0000256" key="5">
    <source>
        <dbReference type="ARBA" id="ARBA00022723"/>
    </source>
</evidence>
<dbReference type="PANTHER" id="PTHR41694">
    <property type="entry name" value="ENDOGENOUS RETROVIRUS GROUP K MEMBER POL PROTEIN"/>
    <property type="match status" value="1"/>
</dbReference>
<dbReference type="InterPro" id="IPR001584">
    <property type="entry name" value="Integrase_cat-core"/>
</dbReference>
<evidence type="ECO:0000313" key="13">
    <source>
        <dbReference type="Proteomes" id="UP000054244"/>
    </source>
</evidence>
<reference evidence="12 13" key="1">
    <citation type="submission" date="2014-04" db="EMBL/GenBank/DDBJ databases">
        <title>Genome evolution of avian class.</title>
        <authorList>
            <person name="Zhang G."/>
            <person name="Li C."/>
        </authorList>
    </citation>
    <scope>NUCLEOTIDE SEQUENCE [LARGE SCALE GENOMIC DNA]</scope>
    <source>
        <strain evidence="12">BGI_N311</strain>
    </source>
</reference>
<keyword evidence="6" id="KW-0255">Endonuclease</keyword>
<dbReference type="Gene3D" id="1.10.10.200">
    <property type="match status" value="1"/>
</dbReference>
<evidence type="ECO:0000256" key="3">
    <source>
        <dbReference type="ARBA" id="ARBA00022695"/>
    </source>
</evidence>
<keyword evidence="3" id="KW-0548">Nucleotidyltransferase</keyword>
<protein>
    <recommendedName>
        <fullName evidence="1">RNA-directed DNA polymerase</fullName>
        <ecNumber evidence="1">2.7.7.49</ecNumber>
    </recommendedName>
</protein>
<evidence type="ECO:0000256" key="7">
    <source>
        <dbReference type="ARBA" id="ARBA00022801"/>
    </source>
</evidence>
<organism evidence="12 13">
    <name type="scientific">Apaloderma vittatum</name>
    <name type="common">Bar-tailed trogon</name>
    <dbReference type="NCBI Taxonomy" id="57397"/>
    <lineage>
        <taxon>Eukaryota</taxon>
        <taxon>Metazoa</taxon>
        <taxon>Chordata</taxon>
        <taxon>Craniata</taxon>
        <taxon>Vertebrata</taxon>
        <taxon>Euteleostomi</taxon>
        <taxon>Archelosauria</taxon>
        <taxon>Archosauria</taxon>
        <taxon>Dinosauria</taxon>
        <taxon>Saurischia</taxon>
        <taxon>Theropoda</taxon>
        <taxon>Coelurosauria</taxon>
        <taxon>Aves</taxon>
        <taxon>Neognathae</taxon>
        <taxon>Neoaves</taxon>
        <taxon>Telluraves</taxon>
        <taxon>Coraciimorphae</taxon>
        <taxon>Trogoniformes</taxon>
        <taxon>Trogonidae</taxon>
        <taxon>Apaloderma</taxon>
    </lineage>
</organism>
<accession>A0A091NR57</accession>
<dbReference type="GO" id="GO:0008270">
    <property type="term" value="F:zinc ion binding"/>
    <property type="evidence" value="ECO:0007669"/>
    <property type="project" value="UniProtKB-KW"/>
</dbReference>
<dbReference type="GO" id="GO:0035613">
    <property type="term" value="F:RNA stem-loop binding"/>
    <property type="evidence" value="ECO:0007669"/>
    <property type="project" value="TreeGrafter"/>
</dbReference>
<dbReference type="GO" id="GO:0016787">
    <property type="term" value="F:hydrolase activity"/>
    <property type="evidence" value="ECO:0007669"/>
    <property type="project" value="UniProtKB-KW"/>
</dbReference>
<keyword evidence="9" id="KW-0863">Zinc-finger</keyword>
<name>A0A091NR57_APAVI</name>
<dbReference type="GO" id="GO:0003964">
    <property type="term" value="F:RNA-directed DNA polymerase activity"/>
    <property type="evidence" value="ECO:0007669"/>
    <property type="project" value="UniProtKB-KW"/>
</dbReference>
<evidence type="ECO:0000259" key="10">
    <source>
        <dbReference type="PROSITE" id="PS50876"/>
    </source>
</evidence>
<evidence type="ECO:0000256" key="6">
    <source>
        <dbReference type="ARBA" id="ARBA00022759"/>
    </source>
</evidence>
<evidence type="ECO:0000256" key="4">
    <source>
        <dbReference type="ARBA" id="ARBA00022722"/>
    </source>
</evidence>
<evidence type="ECO:0000256" key="9">
    <source>
        <dbReference type="PROSITE-ProRule" id="PRU00450"/>
    </source>
</evidence>
<evidence type="ECO:0000313" key="12">
    <source>
        <dbReference type="EMBL" id="KFP91587.1"/>
    </source>
</evidence>
<dbReference type="PROSITE" id="PS50876">
    <property type="entry name" value="ZF_INTEGRASE"/>
    <property type="match status" value="1"/>
</dbReference>
<dbReference type="Pfam" id="PF02022">
    <property type="entry name" value="Integrase_Zn"/>
    <property type="match status" value="1"/>
</dbReference>
<dbReference type="GO" id="GO:0015074">
    <property type="term" value="P:DNA integration"/>
    <property type="evidence" value="ECO:0007669"/>
    <property type="project" value="InterPro"/>
</dbReference>
<evidence type="ECO:0000259" key="11">
    <source>
        <dbReference type="PROSITE" id="PS50994"/>
    </source>
</evidence>
<feature type="non-terminal residue" evidence="12">
    <location>
        <position position="236"/>
    </location>
</feature>
<evidence type="ECO:0000256" key="8">
    <source>
        <dbReference type="ARBA" id="ARBA00022918"/>
    </source>
</evidence>
<feature type="domain" description="Integrase catalytic" evidence="11">
    <location>
        <begin position="122"/>
        <end position="236"/>
    </location>
</feature>
<keyword evidence="4" id="KW-0540">Nuclease</keyword>
<feature type="domain" description="Integrase-type" evidence="10">
    <location>
        <begin position="68"/>
        <end position="109"/>
    </location>
</feature>
<dbReference type="PROSITE" id="PS50994">
    <property type="entry name" value="INTEGRASE"/>
    <property type="match status" value="1"/>
</dbReference>
<sequence>HALLKDEQNPMLFQTLCSLWHLLNARMHLFFITHLKSHTSLPGPLVEGNRRADELVTVYMSSSSPLPNVLGQARLSHNFFHQSAKALRNPFKTILSDACAIVAACPDCAKLPNLQAEATNPRGLAPLQLWQTDITEYSPVGRLKYIHVSVDTYSHMFWATLHPSSNSKAVQKHLLSCFAVMGVPSKIKTDNGPGYKAETLARFLHAWGVSHLFGIPYNSTGQAIIERTHCTLKDFL</sequence>
<dbReference type="Gene3D" id="3.30.420.10">
    <property type="entry name" value="Ribonuclease H-like superfamily/Ribonuclease H"/>
    <property type="match status" value="1"/>
</dbReference>
<dbReference type="PANTHER" id="PTHR41694:SF3">
    <property type="entry name" value="RNA-DIRECTED DNA POLYMERASE-RELATED"/>
    <property type="match status" value="1"/>
</dbReference>
<dbReference type="InterPro" id="IPR012337">
    <property type="entry name" value="RNaseH-like_sf"/>
</dbReference>
<dbReference type="GO" id="GO:0004519">
    <property type="term" value="F:endonuclease activity"/>
    <property type="evidence" value="ECO:0007669"/>
    <property type="project" value="UniProtKB-KW"/>
</dbReference>
<keyword evidence="8" id="KW-0695">RNA-directed DNA polymerase</keyword>
<proteinExistence type="predicted"/>
<gene>
    <name evidence="12" type="ORF">N311_10126</name>
</gene>
<dbReference type="Pfam" id="PF00665">
    <property type="entry name" value="rve"/>
    <property type="match status" value="1"/>
</dbReference>
<dbReference type="SUPFAM" id="SSF46919">
    <property type="entry name" value="N-terminal Zn binding domain of HIV integrase"/>
    <property type="match status" value="1"/>
</dbReference>
<evidence type="ECO:0000256" key="1">
    <source>
        <dbReference type="ARBA" id="ARBA00012493"/>
    </source>
</evidence>
<dbReference type="EC" id="2.7.7.49" evidence="1"/>
<keyword evidence="13" id="KW-1185">Reference proteome</keyword>
<dbReference type="AlphaFoldDB" id="A0A091NR57"/>
<dbReference type="EMBL" id="KL390928">
    <property type="protein sequence ID" value="KFP91587.1"/>
    <property type="molecule type" value="Genomic_DNA"/>
</dbReference>
<dbReference type="Proteomes" id="UP000054244">
    <property type="component" value="Unassembled WGS sequence"/>
</dbReference>
<keyword evidence="2" id="KW-0808">Transferase</keyword>
<keyword evidence="9" id="KW-0862">Zinc</keyword>
<feature type="non-terminal residue" evidence="12">
    <location>
        <position position="1"/>
    </location>
</feature>
<keyword evidence="7" id="KW-0378">Hydrolase</keyword>
<evidence type="ECO:0000256" key="2">
    <source>
        <dbReference type="ARBA" id="ARBA00022679"/>
    </source>
</evidence>